<dbReference type="HOGENOM" id="CLU_684683_0_0_7"/>
<keyword evidence="3" id="KW-1185">Reference proteome</keyword>
<feature type="transmembrane region" description="Helical" evidence="1">
    <location>
        <begin position="39"/>
        <end position="60"/>
    </location>
</feature>
<dbReference type="Proteomes" id="UP000057609">
    <property type="component" value="Chromosome"/>
</dbReference>
<feature type="transmembrane region" description="Helical" evidence="1">
    <location>
        <begin position="130"/>
        <end position="149"/>
    </location>
</feature>
<gene>
    <name evidence="2" type="ORF">GPICK_15890</name>
</gene>
<keyword evidence="1" id="KW-1133">Transmembrane helix</keyword>
<proteinExistence type="predicted"/>
<dbReference type="EMBL" id="CP009788">
    <property type="protein sequence ID" value="AJE04965.1"/>
    <property type="molecule type" value="Genomic_DNA"/>
</dbReference>
<organism evidence="2 3">
    <name type="scientific">Geobacter pickeringii</name>
    <dbReference type="NCBI Taxonomy" id="345632"/>
    <lineage>
        <taxon>Bacteria</taxon>
        <taxon>Pseudomonadati</taxon>
        <taxon>Thermodesulfobacteriota</taxon>
        <taxon>Desulfuromonadia</taxon>
        <taxon>Geobacterales</taxon>
        <taxon>Geobacteraceae</taxon>
        <taxon>Geobacter</taxon>
    </lineage>
</organism>
<dbReference type="AlphaFoldDB" id="A0A0B5BKF7"/>
<feature type="transmembrane region" description="Helical" evidence="1">
    <location>
        <begin position="336"/>
        <end position="358"/>
    </location>
</feature>
<reference evidence="2 3" key="1">
    <citation type="journal article" date="2015" name="Genome Announc.">
        <title>Complete Genome of Geobacter pickeringii G13T, a Metal-Reducing Isolate from Sedimentary Kaolin Deposits.</title>
        <authorList>
            <person name="Badalamenti J.P."/>
            <person name="Bond D.R."/>
        </authorList>
    </citation>
    <scope>NUCLEOTIDE SEQUENCE [LARGE SCALE GENOMIC DNA]</scope>
    <source>
        <strain evidence="2 3">G13</strain>
    </source>
</reference>
<evidence type="ECO:0008006" key="4">
    <source>
        <dbReference type="Google" id="ProtNLM"/>
    </source>
</evidence>
<protein>
    <recommendedName>
        <fullName evidence="4">ResB-like domain-containing protein</fullName>
    </recommendedName>
</protein>
<dbReference type="KEGG" id="gpi:GPICK_15890"/>
<dbReference type="STRING" id="345632.GPICK_15890"/>
<evidence type="ECO:0000313" key="3">
    <source>
        <dbReference type="Proteomes" id="UP000057609"/>
    </source>
</evidence>
<keyword evidence="1" id="KW-0812">Transmembrane</keyword>
<evidence type="ECO:0000256" key="1">
    <source>
        <dbReference type="SAM" id="Phobius"/>
    </source>
</evidence>
<accession>A0A0B5BKF7</accession>
<sequence length="402" mass="43492">MLASRRLTPLILGWFALLYVVLAFRTDEALMALMELVRGTPLLLALLALVPLNAAARLVGEARSHLLWHRMVRGDGGEVPAGFVDEEVVLPEGDGFAAAEEWLRGAGYRVTTAPGLLAARRGISAFPARILFLLSVFSLFTGIILSFAARTTVRDALVEGEPLPPVVAAGGSVTGVSLRERPEGIVFARTLSIGVAGADGSERTFGLYPPGRLGGLFVYPRYLGVAPRIRFAAPDFRPGIDTYAILMIHPPGREDSLAIPGTPYRLVFRLAEGTGGDPYVDGSFNFVVRVEKGRDAVAELAVPSGGSVERDGYLLAVPGVKRMVAADFIRDQGVPLVWGALLLAAASAFYRLFCRLFVPRREIVMRREGGWVRACSRAEGGDRRHAGLFHETLDRLSRERMG</sequence>
<evidence type="ECO:0000313" key="2">
    <source>
        <dbReference type="EMBL" id="AJE04965.1"/>
    </source>
</evidence>
<name>A0A0B5BKF7_9BACT</name>
<keyword evidence="1" id="KW-0472">Membrane</keyword>